<proteinExistence type="predicted"/>
<dbReference type="AlphaFoldDB" id="A0A934QQQ4"/>
<evidence type="ECO:0000313" key="3">
    <source>
        <dbReference type="Proteomes" id="UP000635245"/>
    </source>
</evidence>
<organism evidence="2 3">
    <name type="scientific">Prauserella cavernicola</name>
    <dbReference type="NCBI Taxonomy" id="2800127"/>
    <lineage>
        <taxon>Bacteria</taxon>
        <taxon>Bacillati</taxon>
        <taxon>Actinomycetota</taxon>
        <taxon>Actinomycetes</taxon>
        <taxon>Pseudonocardiales</taxon>
        <taxon>Pseudonocardiaceae</taxon>
        <taxon>Prauserella</taxon>
    </lineage>
</organism>
<dbReference type="PROSITE" id="PS51257">
    <property type="entry name" value="PROKAR_LIPOPROTEIN"/>
    <property type="match status" value="1"/>
</dbReference>
<protein>
    <recommendedName>
        <fullName evidence="4">GerMN domain-containing protein</fullName>
    </recommendedName>
</protein>
<keyword evidence="1" id="KW-0732">Signal</keyword>
<comment type="caution">
    <text evidence="2">The sequence shown here is derived from an EMBL/GenBank/DDBJ whole genome shotgun (WGS) entry which is preliminary data.</text>
</comment>
<gene>
    <name evidence="2" type="ORF">JHE00_04985</name>
</gene>
<feature type="signal peptide" evidence="1">
    <location>
        <begin position="1"/>
        <end position="19"/>
    </location>
</feature>
<feature type="chain" id="PRO_5039042387" description="GerMN domain-containing protein" evidence="1">
    <location>
        <begin position="20"/>
        <end position="153"/>
    </location>
</feature>
<accession>A0A934QQQ4</accession>
<evidence type="ECO:0008006" key="4">
    <source>
        <dbReference type="Google" id="ProtNLM"/>
    </source>
</evidence>
<dbReference type="RefSeq" id="WP_200315163.1">
    <property type="nucleotide sequence ID" value="NZ_JAENJH010000001.1"/>
</dbReference>
<evidence type="ECO:0000313" key="2">
    <source>
        <dbReference type="EMBL" id="MBK1783674.1"/>
    </source>
</evidence>
<sequence length="153" mass="15420">MRCTRILASLGAAVLVALAGCGVQPSGVIYGISPPSGAAEGRMPIEVYFLLRGELFPIARDDTPRFPADSLAQLAAGPTAAERARGLRNEVPAEAAPFTVTTDDAGRAVVTVSVPPSQLSTVAAEQIACTATGGSGAVLLLGEGPSRQATCTA</sequence>
<dbReference type="Proteomes" id="UP000635245">
    <property type="component" value="Unassembled WGS sequence"/>
</dbReference>
<evidence type="ECO:0000256" key="1">
    <source>
        <dbReference type="SAM" id="SignalP"/>
    </source>
</evidence>
<dbReference type="EMBL" id="JAENJH010000001">
    <property type="protein sequence ID" value="MBK1783674.1"/>
    <property type="molecule type" value="Genomic_DNA"/>
</dbReference>
<keyword evidence="3" id="KW-1185">Reference proteome</keyword>
<name>A0A934QQQ4_9PSEU</name>
<reference evidence="2" key="1">
    <citation type="submission" date="2020-12" db="EMBL/GenBank/DDBJ databases">
        <title>Prauserella sp. ASG 168, a novel actinomycete isolated from cave rock.</title>
        <authorList>
            <person name="Suriyachadkun C."/>
        </authorList>
    </citation>
    <scope>NUCLEOTIDE SEQUENCE</scope>
    <source>
        <strain evidence="2">ASG 168</strain>
    </source>
</reference>